<dbReference type="EMBL" id="ATMT01000052">
    <property type="protein sequence ID" value="EPY06853.1"/>
    <property type="molecule type" value="Genomic_DNA"/>
</dbReference>
<accession>S9SRS8</accession>
<sequence length="60" mass="7123">MLHSARNLPNRFRKSHATYEWPHVSWKTMEHFLHVVIALLQAFCIANFIPLFPCVYLDIV</sequence>
<dbReference type="Proteomes" id="UP000015344">
    <property type="component" value="Unassembled WGS sequence"/>
</dbReference>
<gene>
    <name evidence="2" type="ORF">PAALTS15_13267</name>
</gene>
<proteinExistence type="predicted"/>
<comment type="caution">
    <text evidence="2">The sequence shown here is derived from an EMBL/GenBank/DDBJ whole genome shotgun (WGS) entry which is preliminary data.</text>
</comment>
<keyword evidence="1" id="KW-0472">Membrane</keyword>
<dbReference type="AlphaFoldDB" id="S9SRS8"/>
<reference evidence="2 3" key="1">
    <citation type="submission" date="2013-05" db="EMBL/GenBank/DDBJ databases">
        <authorList>
            <person name="Strain E.A."/>
            <person name="Brown E."/>
            <person name="Allard M.W."/>
            <person name="Luo Y.L."/>
        </authorList>
    </citation>
    <scope>NUCLEOTIDE SEQUENCE [LARGE SCALE GENOMIC DNA]</scope>
    <source>
        <strain evidence="2 3">TS-15</strain>
    </source>
</reference>
<feature type="transmembrane region" description="Helical" evidence="1">
    <location>
        <begin position="32"/>
        <end position="57"/>
    </location>
</feature>
<evidence type="ECO:0000313" key="2">
    <source>
        <dbReference type="EMBL" id="EPY06853.1"/>
    </source>
</evidence>
<evidence type="ECO:0000313" key="3">
    <source>
        <dbReference type="Proteomes" id="UP000015344"/>
    </source>
</evidence>
<keyword evidence="1" id="KW-1133">Transmembrane helix</keyword>
<name>S9SRS8_PAEAL</name>
<protein>
    <submittedName>
        <fullName evidence="2">Uncharacterized protein</fullName>
    </submittedName>
</protein>
<evidence type="ECO:0000256" key="1">
    <source>
        <dbReference type="SAM" id="Phobius"/>
    </source>
</evidence>
<organism evidence="2 3">
    <name type="scientific">Paenibacillus alvei TS-15</name>
    <dbReference type="NCBI Taxonomy" id="1117108"/>
    <lineage>
        <taxon>Bacteria</taxon>
        <taxon>Bacillati</taxon>
        <taxon>Bacillota</taxon>
        <taxon>Bacilli</taxon>
        <taxon>Bacillales</taxon>
        <taxon>Paenibacillaceae</taxon>
        <taxon>Paenibacillus</taxon>
    </lineage>
</organism>
<keyword evidence="1" id="KW-0812">Transmembrane</keyword>